<dbReference type="RefSeq" id="WP_217287968.1">
    <property type="nucleotide sequence ID" value="NZ_CP077683.1"/>
</dbReference>
<keyword evidence="2 3" id="KW-0663">Pyridoxal phosphate</keyword>
<protein>
    <submittedName>
        <fullName evidence="4">PLP-dependent transferase</fullName>
    </submittedName>
</protein>
<organism evidence="4 5">
    <name type="scientific">Geomonas subterranea</name>
    <dbReference type="NCBI Taxonomy" id="2847989"/>
    <lineage>
        <taxon>Bacteria</taxon>
        <taxon>Pseudomonadati</taxon>
        <taxon>Thermodesulfobacteriota</taxon>
        <taxon>Desulfuromonadia</taxon>
        <taxon>Geobacterales</taxon>
        <taxon>Geobacteraceae</taxon>
        <taxon>Geomonas</taxon>
    </lineage>
</organism>
<comment type="cofactor">
    <cofactor evidence="1 3">
        <name>pyridoxal 5'-phosphate</name>
        <dbReference type="ChEBI" id="CHEBI:597326"/>
    </cofactor>
</comment>
<dbReference type="InterPro" id="IPR000277">
    <property type="entry name" value="Cys/Met-Metab_PyrdxlP-dep_enz"/>
</dbReference>
<keyword evidence="5" id="KW-1185">Reference proteome</keyword>
<evidence type="ECO:0000313" key="4">
    <source>
        <dbReference type="EMBL" id="QXE91383.1"/>
    </source>
</evidence>
<proteinExistence type="inferred from homology"/>
<comment type="similarity">
    <text evidence="3">Belongs to the trans-sulfuration enzymes family.</text>
</comment>
<dbReference type="GO" id="GO:0016740">
    <property type="term" value="F:transferase activity"/>
    <property type="evidence" value="ECO:0007669"/>
    <property type="project" value="UniProtKB-KW"/>
</dbReference>
<dbReference type="PANTHER" id="PTHR42699:SF1">
    <property type="entry name" value="CYSTATHIONINE GAMMA-SYNTHASE-RELATED"/>
    <property type="match status" value="1"/>
</dbReference>
<reference evidence="4 5" key="1">
    <citation type="submission" date="2021-06" db="EMBL/GenBank/DDBJ databases">
        <title>Gemonas diversity in paddy soil.</title>
        <authorList>
            <person name="Liu G."/>
        </authorList>
    </citation>
    <scope>NUCLEOTIDE SEQUENCE [LARGE SCALE GENOMIC DNA]</scope>
    <source>
        <strain evidence="4 5">RG2</strain>
    </source>
</reference>
<dbReference type="PANTHER" id="PTHR42699">
    <property type="match status" value="1"/>
</dbReference>
<dbReference type="InterPro" id="IPR051750">
    <property type="entry name" value="Trans-sulfuration_enzymes"/>
</dbReference>
<name>A0ABX8LH79_9BACT</name>
<sequence>MNDRNPIAETLQERELGSLLPLSEHAVSVALPKWQDVVGYEEKWPEVVDSLQGGYPRCVIHPGVLELAELLAPGEPCLPFPSLRVAEAAAAFIRAHSGAEARVVRWEGEFGVATTQGGADSLKIFWRYPGQIVSTRRARAALSRASTERLDDRAIRQDLRRQLAGLYDCNEDDVFLHPSGMAALYHALRAVQARRPGAATVQLGFPYSDSLRLLKWFGGEPTLLHDLGEAPACIEEIARLRSVAACCTEIPGNPLLGTADLGAVTPILRRFGIPLIVDDAVGSPFNVDASAHADLIATSLTKFLAGSGDVMGGCVVCNPRSPYYPELKALAAGLHEEHLWVEDAAVLAARISGFAERMRLHNANGLEIARRLREHPAVERVWYPQWSDGAAYEAVRRPDGGWGALVSFLPKDAATAAPQIYDRLPIAKGPSFGTVFTLACPFTLLGHYCELEWAESLGVPRELIRLSVGLEDVEELWRGIAAALGQPGSQREGEGDA</sequence>
<evidence type="ECO:0000256" key="2">
    <source>
        <dbReference type="ARBA" id="ARBA00022898"/>
    </source>
</evidence>
<gene>
    <name evidence="4" type="ORF">KP001_02225</name>
</gene>
<accession>A0ABX8LH79</accession>
<evidence type="ECO:0000313" key="5">
    <source>
        <dbReference type="Proteomes" id="UP000683559"/>
    </source>
</evidence>
<evidence type="ECO:0000256" key="3">
    <source>
        <dbReference type="RuleBase" id="RU362118"/>
    </source>
</evidence>
<keyword evidence="4" id="KW-0808">Transferase</keyword>
<dbReference type="EMBL" id="CP077683">
    <property type="protein sequence ID" value="QXE91383.1"/>
    <property type="molecule type" value="Genomic_DNA"/>
</dbReference>
<dbReference type="Pfam" id="PF01053">
    <property type="entry name" value="Cys_Met_Meta_PP"/>
    <property type="match status" value="1"/>
</dbReference>
<dbReference type="Proteomes" id="UP000683559">
    <property type="component" value="Chromosome"/>
</dbReference>
<evidence type="ECO:0000256" key="1">
    <source>
        <dbReference type="ARBA" id="ARBA00001933"/>
    </source>
</evidence>